<organism evidence="1 2">
    <name type="scientific">Succinivibrio dextrinosolvens DSM 3072</name>
    <dbReference type="NCBI Taxonomy" id="1123324"/>
    <lineage>
        <taxon>Bacteria</taxon>
        <taxon>Pseudomonadati</taxon>
        <taxon>Pseudomonadota</taxon>
        <taxon>Gammaproteobacteria</taxon>
        <taxon>Aeromonadales</taxon>
        <taxon>Succinivibrionaceae</taxon>
        <taxon>Succinivibrio</taxon>
    </lineage>
</organism>
<dbReference type="STRING" id="83771.SAMN02910357_01102"/>
<name>A0A1T4V7I6_9GAMM</name>
<gene>
    <name evidence="1" type="ORF">SAMN02745213_00986</name>
</gene>
<dbReference type="RefSeq" id="WP_031492598.1">
    <property type="nucleotide sequence ID" value="NZ_FUXX01000012.1"/>
</dbReference>
<reference evidence="2" key="1">
    <citation type="submission" date="2017-02" db="EMBL/GenBank/DDBJ databases">
        <authorList>
            <person name="Varghese N."/>
            <person name="Submissions S."/>
        </authorList>
    </citation>
    <scope>NUCLEOTIDE SEQUENCE [LARGE SCALE GENOMIC DNA]</scope>
    <source>
        <strain evidence="2">DSM 3072</strain>
    </source>
</reference>
<accession>A0A1T4V7I6</accession>
<proteinExistence type="predicted"/>
<dbReference type="NCBIfam" id="TIGR04076">
    <property type="entry name" value="TIGR04076 family protein"/>
    <property type="match status" value="1"/>
</dbReference>
<protein>
    <submittedName>
        <fullName evidence="1">TIGR04076 family protein</fullName>
    </submittedName>
</protein>
<keyword evidence="2" id="KW-1185">Reference proteome</keyword>
<sequence length="101" mass="11439">MCKVRITVVKIANHEDLSEKYELPQDEPCPMSEGMMFTVDDFTAKPREICESAWQTLTPFIMTLVSGGKKIYGNWMKNPKSAMISCNDGFRPVSFLLEAVD</sequence>
<dbReference type="EMBL" id="FUXX01000012">
    <property type="protein sequence ID" value="SKA60945.1"/>
    <property type="molecule type" value="Genomic_DNA"/>
</dbReference>
<dbReference type="InterPro" id="IPR023811">
    <property type="entry name" value="CHP04076"/>
</dbReference>
<dbReference type="Proteomes" id="UP000242432">
    <property type="component" value="Unassembled WGS sequence"/>
</dbReference>
<evidence type="ECO:0000313" key="2">
    <source>
        <dbReference type="Proteomes" id="UP000242432"/>
    </source>
</evidence>
<evidence type="ECO:0000313" key="1">
    <source>
        <dbReference type="EMBL" id="SKA60945.1"/>
    </source>
</evidence>
<dbReference type="AlphaFoldDB" id="A0A1T4V7I6"/>